<gene>
    <name evidence="1" type="ORF">JO380_001024</name>
</gene>
<dbReference type="RefSeq" id="WP_070320017.1">
    <property type="nucleotide sequence ID" value="NZ_JAUSVM010000001.1"/>
</dbReference>
<dbReference type="InterPro" id="IPR009078">
    <property type="entry name" value="Ferritin-like_SF"/>
</dbReference>
<comment type="caution">
    <text evidence="1">The sequence shown here is derived from an EMBL/GenBank/DDBJ whole genome shotgun (WGS) entry which is preliminary data.</text>
</comment>
<evidence type="ECO:0000313" key="2">
    <source>
        <dbReference type="Proteomes" id="UP001240250"/>
    </source>
</evidence>
<sequence length="335" mass="36870">MCGTVGLFTGCAAAAFCPVAALRRDGAATPGYRSPFAAWDRSASVRSSPRRVLASTELDLFPEDLVPVAGHPVVGRLRPELRRRLLTQQLHRYLGFTAKLEYLVVNHVVLGIAHGSIEVPVPDEMRFDALRIYTDEAYHALFSVDLGRQVTARTGIAPRGGRPFFLVRLDALKARHDPSLAGLVDLLFTIVSETLISATLTDVARSTSVEPSVAALVRDHAVDEGRHHAYFAQYLRHLWAALDAGERRFAACLFPELIDVFLRPDTADVGDELLGYGLSRDEVNEVLADTFDEQVRASYNRATAARLLGYLDDVGVFDDPRALDLAREHDLVPRA</sequence>
<dbReference type="SUPFAM" id="SSF47240">
    <property type="entry name" value="Ferritin-like"/>
    <property type="match status" value="1"/>
</dbReference>
<evidence type="ECO:0008006" key="3">
    <source>
        <dbReference type="Google" id="ProtNLM"/>
    </source>
</evidence>
<evidence type="ECO:0000313" key="1">
    <source>
        <dbReference type="EMBL" id="MDQ0424643.1"/>
    </source>
</evidence>
<protein>
    <recommendedName>
        <fullName evidence="3">Aminobenzoate oxygenase</fullName>
    </recommendedName>
</protein>
<name>A0ABU0GHW2_9CELL</name>
<dbReference type="Pfam" id="PF11583">
    <property type="entry name" value="AurF"/>
    <property type="match status" value="1"/>
</dbReference>
<dbReference type="Proteomes" id="UP001240250">
    <property type="component" value="Unassembled WGS sequence"/>
</dbReference>
<dbReference type="Gene3D" id="1.10.620.20">
    <property type="entry name" value="Ribonucleotide Reductase, subunit A"/>
    <property type="match status" value="1"/>
</dbReference>
<dbReference type="EMBL" id="JAUSVM010000001">
    <property type="protein sequence ID" value="MDQ0424643.1"/>
    <property type="molecule type" value="Genomic_DNA"/>
</dbReference>
<accession>A0ABU0GHW2</accession>
<dbReference type="InterPro" id="IPR025859">
    <property type="entry name" value="AurF/CmlI"/>
</dbReference>
<organism evidence="1 2">
    <name type="scientific">Cellulomonas iranensis</name>
    <dbReference type="NCBI Taxonomy" id="76862"/>
    <lineage>
        <taxon>Bacteria</taxon>
        <taxon>Bacillati</taxon>
        <taxon>Actinomycetota</taxon>
        <taxon>Actinomycetes</taxon>
        <taxon>Micrococcales</taxon>
        <taxon>Cellulomonadaceae</taxon>
        <taxon>Cellulomonas</taxon>
    </lineage>
</organism>
<dbReference type="InterPro" id="IPR012348">
    <property type="entry name" value="RNR-like"/>
</dbReference>
<reference evidence="1 2" key="1">
    <citation type="submission" date="2023-07" db="EMBL/GenBank/DDBJ databases">
        <title>Sequencing the genomes of 1000 actinobacteria strains.</title>
        <authorList>
            <person name="Klenk H.-P."/>
        </authorList>
    </citation>
    <scope>NUCLEOTIDE SEQUENCE [LARGE SCALE GENOMIC DNA]</scope>
    <source>
        <strain evidence="1 2">DSM 14785</strain>
    </source>
</reference>
<keyword evidence="2" id="KW-1185">Reference proteome</keyword>
<proteinExistence type="predicted"/>